<reference evidence="1" key="1">
    <citation type="submission" date="2021-05" db="EMBL/GenBank/DDBJ databases">
        <authorList>
            <person name="Pan Q."/>
            <person name="Jouanno E."/>
            <person name="Zahm M."/>
            <person name="Klopp C."/>
            <person name="Cabau C."/>
            <person name="Louis A."/>
            <person name="Berthelot C."/>
            <person name="Parey E."/>
            <person name="Roest Crollius H."/>
            <person name="Montfort J."/>
            <person name="Robinson-Rechavi M."/>
            <person name="Bouchez O."/>
            <person name="Lampietro C."/>
            <person name="Lopez Roques C."/>
            <person name="Donnadieu C."/>
            <person name="Postlethwait J."/>
            <person name="Bobe J."/>
            <person name="Dillon D."/>
            <person name="Chandos A."/>
            <person name="von Hippel F."/>
            <person name="Guiguen Y."/>
        </authorList>
    </citation>
    <scope>NUCLEOTIDE SEQUENCE</scope>
    <source>
        <strain evidence="1">YG-Jan2019</strain>
    </source>
</reference>
<protein>
    <submittedName>
        <fullName evidence="1">Uncharacterized protein</fullName>
    </submittedName>
</protein>
<name>A0ACC2GN02_DALPE</name>
<accession>A0ACC2GN02</accession>
<gene>
    <name evidence="1" type="ORF">DPEC_G00143290</name>
</gene>
<comment type="caution">
    <text evidence="1">The sequence shown here is derived from an EMBL/GenBank/DDBJ whole genome shotgun (WGS) entry which is preliminary data.</text>
</comment>
<sequence>MLDTDQSFPTTIPRNRWRTLEVVSRGVLQPSPFQGPAGSPPRMQYATETSAPPLSPLLSAWSAEPAHTNLSVKDTEQVLQHRPALSP</sequence>
<evidence type="ECO:0000313" key="1">
    <source>
        <dbReference type="EMBL" id="KAJ8005114.1"/>
    </source>
</evidence>
<dbReference type="Proteomes" id="UP001157502">
    <property type="component" value="Chromosome 11"/>
</dbReference>
<organism evidence="1 2">
    <name type="scientific">Dallia pectoralis</name>
    <name type="common">Alaska blackfish</name>
    <dbReference type="NCBI Taxonomy" id="75939"/>
    <lineage>
        <taxon>Eukaryota</taxon>
        <taxon>Metazoa</taxon>
        <taxon>Chordata</taxon>
        <taxon>Craniata</taxon>
        <taxon>Vertebrata</taxon>
        <taxon>Euteleostomi</taxon>
        <taxon>Actinopterygii</taxon>
        <taxon>Neopterygii</taxon>
        <taxon>Teleostei</taxon>
        <taxon>Protacanthopterygii</taxon>
        <taxon>Esociformes</taxon>
        <taxon>Umbridae</taxon>
        <taxon>Dallia</taxon>
    </lineage>
</organism>
<dbReference type="EMBL" id="CM055738">
    <property type="protein sequence ID" value="KAJ8005114.1"/>
    <property type="molecule type" value="Genomic_DNA"/>
</dbReference>
<evidence type="ECO:0000313" key="2">
    <source>
        <dbReference type="Proteomes" id="UP001157502"/>
    </source>
</evidence>
<keyword evidence="2" id="KW-1185">Reference proteome</keyword>
<proteinExistence type="predicted"/>